<evidence type="ECO:0000256" key="14">
    <source>
        <dbReference type="RuleBase" id="RU365096"/>
    </source>
</evidence>
<dbReference type="NCBIfam" id="TIGR01084">
    <property type="entry name" value="mutY"/>
    <property type="match status" value="1"/>
</dbReference>
<keyword evidence="10 14" id="KW-0408">Iron</keyword>
<dbReference type="InterPro" id="IPR011257">
    <property type="entry name" value="DNA_glycosylase"/>
</dbReference>
<comment type="catalytic activity">
    <reaction evidence="1 14">
        <text>Hydrolyzes free adenine bases from 7,8-dihydro-8-oxoguanine:adenine mismatched double-stranded DNA, leaving an apurinic site.</text>
        <dbReference type="EC" id="3.2.2.31"/>
    </reaction>
</comment>
<dbReference type="PANTHER" id="PTHR42944">
    <property type="entry name" value="ADENINE DNA GLYCOSYLASE"/>
    <property type="match status" value="1"/>
</dbReference>
<evidence type="ECO:0000256" key="8">
    <source>
        <dbReference type="ARBA" id="ARBA00022763"/>
    </source>
</evidence>
<dbReference type="Gene3D" id="1.10.1670.10">
    <property type="entry name" value="Helix-hairpin-Helix base-excision DNA repair enzymes (C-terminal)"/>
    <property type="match status" value="1"/>
</dbReference>
<keyword evidence="9 16" id="KW-0378">Hydrolase</keyword>
<dbReference type="GO" id="GO:0032357">
    <property type="term" value="F:oxidized purine DNA binding"/>
    <property type="evidence" value="ECO:0007669"/>
    <property type="project" value="TreeGrafter"/>
</dbReference>
<keyword evidence="17" id="KW-1185">Reference proteome</keyword>
<evidence type="ECO:0000256" key="7">
    <source>
        <dbReference type="ARBA" id="ARBA00022723"/>
    </source>
</evidence>
<keyword evidence="6" id="KW-0004">4Fe-4S</keyword>
<keyword evidence="13 14" id="KW-0326">Glycosidase</keyword>
<dbReference type="InterPro" id="IPR004035">
    <property type="entry name" value="Endouclease-III_FeS-bd_BS"/>
</dbReference>
<evidence type="ECO:0000313" key="16">
    <source>
        <dbReference type="EMBL" id="SMX26760.1"/>
    </source>
</evidence>
<feature type="domain" description="HhH-GPD" evidence="15">
    <location>
        <begin position="47"/>
        <end position="196"/>
    </location>
</feature>
<dbReference type="AlphaFoldDB" id="A0A238J7S1"/>
<dbReference type="InterPro" id="IPR000445">
    <property type="entry name" value="HhH_motif"/>
</dbReference>
<evidence type="ECO:0000256" key="6">
    <source>
        <dbReference type="ARBA" id="ARBA00022485"/>
    </source>
</evidence>
<evidence type="ECO:0000313" key="17">
    <source>
        <dbReference type="Proteomes" id="UP000225972"/>
    </source>
</evidence>
<evidence type="ECO:0000259" key="15">
    <source>
        <dbReference type="SMART" id="SM00478"/>
    </source>
</evidence>
<name>A0A238J7S1_9RHOB</name>
<dbReference type="GO" id="GO:0051539">
    <property type="term" value="F:4 iron, 4 sulfur cluster binding"/>
    <property type="evidence" value="ECO:0007669"/>
    <property type="project" value="UniProtKB-UniRule"/>
</dbReference>
<dbReference type="Pfam" id="PF00730">
    <property type="entry name" value="HhH-GPD"/>
    <property type="match status" value="1"/>
</dbReference>
<dbReference type="SMART" id="SM00525">
    <property type="entry name" value="FES"/>
    <property type="match status" value="1"/>
</dbReference>
<dbReference type="GO" id="GO:0034039">
    <property type="term" value="F:8-oxo-7,8-dihydroguanine DNA N-glycosylase activity"/>
    <property type="evidence" value="ECO:0007669"/>
    <property type="project" value="TreeGrafter"/>
</dbReference>
<dbReference type="GO" id="GO:0000701">
    <property type="term" value="F:purine-specific mismatch base pair DNA N-glycosylase activity"/>
    <property type="evidence" value="ECO:0007669"/>
    <property type="project" value="UniProtKB-EC"/>
</dbReference>
<evidence type="ECO:0000256" key="4">
    <source>
        <dbReference type="ARBA" id="ARBA00012045"/>
    </source>
</evidence>
<dbReference type="GO" id="GO:0006284">
    <property type="term" value="P:base-excision repair"/>
    <property type="evidence" value="ECO:0007669"/>
    <property type="project" value="UniProtKB-UniRule"/>
</dbReference>
<dbReference type="FunFam" id="1.10.340.30:FF:000002">
    <property type="entry name" value="Adenine DNA glycosylase"/>
    <property type="match status" value="1"/>
</dbReference>
<protein>
    <recommendedName>
        <fullName evidence="5 14">Adenine DNA glycosylase</fullName>
        <ecNumber evidence="4 14">3.2.2.31</ecNumber>
    </recommendedName>
</protein>
<evidence type="ECO:0000256" key="1">
    <source>
        <dbReference type="ARBA" id="ARBA00000843"/>
    </source>
</evidence>
<organism evidence="16 17">
    <name type="scientific">Pelagimonas phthalicica</name>
    <dbReference type="NCBI Taxonomy" id="1037362"/>
    <lineage>
        <taxon>Bacteria</taxon>
        <taxon>Pseudomonadati</taxon>
        <taxon>Pseudomonadota</taxon>
        <taxon>Alphaproteobacteria</taxon>
        <taxon>Rhodobacterales</taxon>
        <taxon>Roseobacteraceae</taxon>
        <taxon>Pelagimonas</taxon>
    </lineage>
</organism>
<dbReference type="EC" id="3.2.2.31" evidence="4 14"/>
<keyword evidence="12" id="KW-0234">DNA repair</keyword>
<proteinExistence type="inferred from homology"/>
<dbReference type="GO" id="GO:0035485">
    <property type="term" value="F:adenine/guanine mispair binding"/>
    <property type="evidence" value="ECO:0007669"/>
    <property type="project" value="TreeGrafter"/>
</dbReference>
<dbReference type="EMBL" id="FXXP01000001">
    <property type="protein sequence ID" value="SMX26760.1"/>
    <property type="molecule type" value="Genomic_DNA"/>
</dbReference>
<dbReference type="InterPro" id="IPR044298">
    <property type="entry name" value="MIG/MutY"/>
</dbReference>
<dbReference type="Pfam" id="PF10576">
    <property type="entry name" value="EndIII_4Fe-2S"/>
    <property type="match status" value="1"/>
</dbReference>
<dbReference type="InterPro" id="IPR005760">
    <property type="entry name" value="A/G_AdeGlyc_MutY"/>
</dbReference>
<dbReference type="GO" id="GO:0006298">
    <property type="term" value="P:mismatch repair"/>
    <property type="evidence" value="ECO:0007669"/>
    <property type="project" value="TreeGrafter"/>
</dbReference>
<dbReference type="Proteomes" id="UP000225972">
    <property type="component" value="Unassembled WGS sequence"/>
</dbReference>
<dbReference type="Pfam" id="PF14815">
    <property type="entry name" value="NUDIX_4"/>
    <property type="match status" value="1"/>
</dbReference>
<dbReference type="PANTHER" id="PTHR42944:SF1">
    <property type="entry name" value="ADENINE DNA GLYCOSYLASE"/>
    <property type="match status" value="1"/>
</dbReference>
<evidence type="ECO:0000256" key="11">
    <source>
        <dbReference type="ARBA" id="ARBA00023014"/>
    </source>
</evidence>
<dbReference type="InterPro" id="IPR015797">
    <property type="entry name" value="NUDIX_hydrolase-like_dom_sf"/>
</dbReference>
<dbReference type="InterPro" id="IPR003651">
    <property type="entry name" value="Endonuclease3_FeS-loop_motif"/>
</dbReference>
<keyword evidence="11" id="KW-0411">Iron-sulfur</keyword>
<sequence length="348" mass="38655">MRDLPKASDLLDWYDRHARDLPWRVPPAARLAGVAPDPYRVWMSEIMLQQTTVVAVKSYFEAFTARWPTVIDLANAADEDVMAAWAGLGYYARARNLLKCARVVTSDFDGTFPNDHDTLLTLPGIGPYTAAAIASIAFDQPETVLDGNVERVMARIFDDHTPLPKAKPVFHDYAAQLTPELRTGDYAQAVMDLGATICTPKNPACGLCPWRGSCAAWTAGTAAELPKKAQKKRKPTRFGIAYLARRVDGAWLLERRPDKGLLGGMLGWPGSDWNEAPSPAPPIRAEWKELNAEARHTFTHFHLRLKVLTALVPMDRKPDQGMFVEPGEFNRDDLPTVMRKAYDLASKG</sequence>
<evidence type="ECO:0000256" key="5">
    <source>
        <dbReference type="ARBA" id="ARBA00022023"/>
    </source>
</evidence>
<dbReference type="Pfam" id="PF00633">
    <property type="entry name" value="HHH"/>
    <property type="match status" value="1"/>
</dbReference>
<dbReference type="Gene3D" id="3.90.79.10">
    <property type="entry name" value="Nucleoside Triphosphate Pyrophosphohydrolase"/>
    <property type="match status" value="1"/>
</dbReference>
<dbReference type="Gene3D" id="1.10.340.30">
    <property type="entry name" value="Hypothetical protein, domain 2"/>
    <property type="match status" value="1"/>
</dbReference>
<dbReference type="RefSeq" id="WP_099242821.1">
    <property type="nucleotide sequence ID" value="NZ_FXXP01000001.1"/>
</dbReference>
<dbReference type="CDD" id="cd03431">
    <property type="entry name" value="NUDIX_DNA_Glycosylase_C-MutY"/>
    <property type="match status" value="1"/>
</dbReference>
<evidence type="ECO:0000256" key="3">
    <source>
        <dbReference type="ARBA" id="ARBA00008343"/>
    </source>
</evidence>
<dbReference type="CDD" id="cd00056">
    <property type="entry name" value="ENDO3c"/>
    <property type="match status" value="1"/>
</dbReference>
<dbReference type="OrthoDB" id="9802365at2"/>
<dbReference type="InterPro" id="IPR029119">
    <property type="entry name" value="MutY_C"/>
</dbReference>
<dbReference type="GO" id="GO:0046872">
    <property type="term" value="F:metal ion binding"/>
    <property type="evidence" value="ECO:0007669"/>
    <property type="project" value="UniProtKB-UniRule"/>
</dbReference>
<comment type="similarity">
    <text evidence="3 14">Belongs to the Nth/MutY family.</text>
</comment>
<evidence type="ECO:0000256" key="13">
    <source>
        <dbReference type="ARBA" id="ARBA00023295"/>
    </source>
</evidence>
<dbReference type="SMART" id="SM00478">
    <property type="entry name" value="ENDO3c"/>
    <property type="match status" value="1"/>
</dbReference>
<comment type="function">
    <text evidence="2">Adenine glycosylase active on G-A mispairs. MutY also corrects error-prone DNA synthesis past GO lesions which are due to the oxidatively damaged form of guanine: 7,8-dihydro-8-oxoguanine (8-oxo-dGTP).</text>
</comment>
<keyword evidence="8 14" id="KW-0227">DNA damage</keyword>
<comment type="cofactor">
    <cofactor evidence="14">
        <name>[4Fe-4S] cluster</name>
        <dbReference type="ChEBI" id="CHEBI:49883"/>
    </cofactor>
    <text evidence="14">Binds 1 [4Fe-4S] cluster.</text>
</comment>
<dbReference type="PROSITE" id="PS00764">
    <property type="entry name" value="ENDONUCLEASE_III_1"/>
    <property type="match status" value="1"/>
</dbReference>
<dbReference type="PROSITE" id="PS01155">
    <property type="entry name" value="ENDONUCLEASE_III_2"/>
    <property type="match status" value="1"/>
</dbReference>
<evidence type="ECO:0000256" key="10">
    <source>
        <dbReference type="ARBA" id="ARBA00023004"/>
    </source>
</evidence>
<reference evidence="17" key="1">
    <citation type="submission" date="2017-05" db="EMBL/GenBank/DDBJ databases">
        <authorList>
            <person name="Rodrigo-Torres L."/>
            <person name="Arahal R. D."/>
            <person name="Lucena T."/>
        </authorList>
    </citation>
    <scope>NUCLEOTIDE SEQUENCE [LARGE SCALE GENOMIC DNA]</scope>
    <source>
        <strain evidence="17">CECT 8649</strain>
    </source>
</reference>
<dbReference type="InterPro" id="IPR003265">
    <property type="entry name" value="HhH-GPD_domain"/>
</dbReference>
<dbReference type="InterPro" id="IPR023170">
    <property type="entry name" value="HhH_base_excis_C"/>
</dbReference>
<accession>A0A238J7S1</accession>
<evidence type="ECO:0000256" key="9">
    <source>
        <dbReference type="ARBA" id="ARBA00022801"/>
    </source>
</evidence>
<dbReference type="InterPro" id="IPR004036">
    <property type="entry name" value="Endonuclease-III-like_CS2"/>
</dbReference>
<evidence type="ECO:0000256" key="12">
    <source>
        <dbReference type="ARBA" id="ARBA00023204"/>
    </source>
</evidence>
<keyword evidence="7" id="KW-0479">Metal-binding</keyword>
<dbReference type="SUPFAM" id="SSF55811">
    <property type="entry name" value="Nudix"/>
    <property type="match status" value="1"/>
</dbReference>
<dbReference type="SUPFAM" id="SSF48150">
    <property type="entry name" value="DNA-glycosylase"/>
    <property type="match status" value="1"/>
</dbReference>
<gene>
    <name evidence="16" type="primary">yfhQ</name>
    <name evidence="16" type="ORF">TRP8649_00845</name>
</gene>
<evidence type="ECO:0000256" key="2">
    <source>
        <dbReference type="ARBA" id="ARBA00002933"/>
    </source>
</evidence>